<feature type="region of interest" description="Disordered" evidence="1">
    <location>
        <begin position="64"/>
        <end position="85"/>
    </location>
</feature>
<reference evidence="2 3" key="1">
    <citation type="submission" date="2020-06" db="EMBL/GenBank/DDBJ databases">
        <title>Whole-genome sequence of Allochromatium humboldtianum DSM 21881, type strain.</title>
        <authorList>
            <person name="Kyndt J.A."/>
            <person name="Meyer T.E."/>
        </authorList>
    </citation>
    <scope>NUCLEOTIDE SEQUENCE [LARGE SCALE GENOMIC DNA]</scope>
    <source>
        <strain evidence="2 3">DSM 21881</strain>
    </source>
</reference>
<comment type="caution">
    <text evidence="2">The sequence shown here is derived from an EMBL/GenBank/DDBJ whole genome shotgun (WGS) entry which is preliminary data.</text>
</comment>
<dbReference type="AlphaFoldDB" id="A0A850R3A4"/>
<dbReference type="EMBL" id="JABZEO010000002">
    <property type="protein sequence ID" value="NVZ08124.1"/>
    <property type="molecule type" value="Genomic_DNA"/>
</dbReference>
<dbReference type="InterPro" id="IPR011660">
    <property type="entry name" value="VapB-like"/>
</dbReference>
<organism evidence="2 3">
    <name type="scientific">Allochromatium humboldtianum</name>
    <dbReference type="NCBI Taxonomy" id="504901"/>
    <lineage>
        <taxon>Bacteria</taxon>
        <taxon>Pseudomonadati</taxon>
        <taxon>Pseudomonadota</taxon>
        <taxon>Gammaproteobacteria</taxon>
        <taxon>Chromatiales</taxon>
        <taxon>Chromatiaceae</taxon>
        <taxon>Allochromatium</taxon>
    </lineage>
</organism>
<proteinExistence type="predicted"/>
<evidence type="ECO:0000313" key="2">
    <source>
        <dbReference type="EMBL" id="NVZ08124.1"/>
    </source>
</evidence>
<protein>
    <submittedName>
        <fullName evidence="2">Type II toxin-antitoxin system VapB family antitoxin</fullName>
    </submittedName>
</protein>
<sequence>MALNIRDAETNQLAERLASLVGEAKAAAVAQALCERAARDTACPHLADRLDEIHPASWPSCNTSWSGGCSTRPLPANDAFPQPPM</sequence>
<evidence type="ECO:0000256" key="1">
    <source>
        <dbReference type="SAM" id="MobiDB-lite"/>
    </source>
</evidence>
<dbReference type="Pfam" id="PF07704">
    <property type="entry name" value="PSK_trans_fac"/>
    <property type="match status" value="1"/>
</dbReference>
<gene>
    <name evidence="2" type="ORF">HW932_02475</name>
</gene>
<evidence type="ECO:0000313" key="3">
    <source>
        <dbReference type="Proteomes" id="UP000592294"/>
    </source>
</evidence>
<accession>A0A850R3A4</accession>
<dbReference type="Proteomes" id="UP000592294">
    <property type="component" value="Unassembled WGS sequence"/>
</dbReference>
<name>A0A850R3A4_9GAMM</name>
<keyword evidence="3" id="KW-1185">Reference proteome</keyword>